<name>A0A4C1YFV5_EUMVA</name>
<sequence length="352" mass="38447">MSGVEVPRYDSLAKLADHRREVHVPTRSVSRGRSALPALERPRYANPGHICAGPGAAAGAARAPGPLSFKWSPGARGPRRMRNGPNKIRLYIVAPTKAAFLSTRAGGRGGRPARRRREKGGNSSIWMLNFISPTSLFSSLKETLTEFCLSKVLALIVARIRDTPLRRRAAAPPAPPGAACAACAARAACAVAPPAPPCARGRALSIKTTKLATTRRGRGRRPRVAESPLPAAGVTPRCDVQFVVDSRELLFPYSWHVHCDLPILSAIAEGRRRPRSGPARPLRFELKGRPVTVVTEENVRKIEKLVLADQRIKLWQIAEELQISKERVGEIIHEHMNMRKSVRVGYQNANAV</sequence>
<evidence type="ECO:0000313" key="2">
    <source>
        <dbReference type="Proteomes" id="UP000299102"/>
    </source>
</evidence>
<proteinExistence type="predicted"/>
<reference evidence="1 2" key="1">
    <citation type="journal article" date="2019" name="Commun. Biol.">
        <title>The bagworm genome reveals a unique fibroin gene that provides high tensile strength.</title>
        <authorList>
            <person name="Kono N."/>
            <person name="Nakamura H."/>
            <person name="Ohtoshi R."/>
            <person name="Tomita M."/>
            <person name="Numata K."/>
            <person name="Arakawa K."/>
        </authorList>
    </citation>
    <scope>NUCLEOTIDE SEQUENCE [LARGE SCALE GENOMIC DNA]</scope>
</reference>
<dbReference type="AlphaFoldDB" id="A0A4C1YFV5"/>
<evidence type="ECO:0000313" key="1">
    <source>
        <dbReference type="EMBL" id="GBP74203.1"/>
    </source>
</evidence>
<protein>
    <submittedName>
        <fullName evidence="1">Uncharacterized protein</fullName>
    </submittedName>
</protein>
<comment type="caution">
    <text evidence="1">The sequence shown here is derived from an EMBL/GenBank/DDBJ whole genome shotgun (WGS) entry which is preliminary data.</text>
</comment>
<dbReference type="EMBL" id="BGZK01001198">
    <property type="protein sequence ID" value="GBP74203.1"/>
    <property type="molecule type" value="Genomic_DNA"/>
</dbReference>
<gene>
    <name evidence="1" type="ORF">EVAR_48253_1</name>
</gene>
<keyword evidence="2" id="KW-1185">Reference proteome</keyword>
<dbReference type="OrthoDB" id="8060670at2759"/>
<dbReference type="Proteomes" id="UP000299102">
    <property type="component" value="Unassembled WGS sequence"/>
</dbReference>
<organism evidence="1 2">
    <name type="scientific">Eumeta variegata</name>
    <name type="common">Bagworm moth</name>
    <name type="synonym">Eumeta japonica</name>
    <dbReference type="NCBI Taxonomy" id="151549"/>
    <lineage>
        <taxon>Eukaryota</taxon>
        <taxon>Metazoa</taxon>
        <taxon>Ecdysozoa</taxon>
        <taxon>Arthropoda</taxon>
        <taxon>Hexapoda</taxon>
        <taxon>Insecta</taxon>
        <taxon>Pterygota</taxon>
        <taxon>Neoptera</taxon>
        <taxon>Endopterygota</taxon>
        <taxon>Lepidoptera</taxon>
        <taxon>Glossata</taxon>
        <taxon>Ditrysia</taxon>
        <taxon>Tineoidea</taxon>
        <taxon>Psychidae</taxon>
        <taxon>Oiketicinae</taxon>
        <taxon>Eumeta</taxon>
    </lineage>
</organism>
<accession>A0A4C1YFV5</accession>